<dbReference type="InterPro" id="IPR036388">
    <property type="entry name" value="WH-like_DNA-bd_sf"/>
</dbReference>
<sequence>MIETKLGDFEEVLMLIIGILGEDESYAFRIAQEFKDQTGRPVSIGAVHSTLDRLANKGFLKSELREGASDRGARKKRIYSITALGKRVIKESMEFKVALWKQYPAFSGKFNMSI</sequence>
<organism evidence="2 3">
    <name type="scientific">Chryseosolibacter histidini</name>
    <dbReference type="NCBI Taxonomy" id="2782349"/>
    <lineage>
        <taxon>Bacteria</taxon>
        <taxon>Pseudomonadati</taxon>
        <taxon>Bacteroidota</taxon>
        <taxon>Cytophagia</taxon>
        <taxon>Cytophagales</taxon>
        <taxon>Chryseotaleaceae</taxon>
        <taxon>Chryseosolibacter</taxon>
    </lineage>
</organism>
<dbReference type="EMBL" id="JAHESF010000005">
    <property type="protein sequence ID" value="MBT1696664.1"/>
    <property type="molecule type" value="Genomic_DNA"/>
</dbReference>
<keyword evidence="3" id="KW-1185">Reference proteome</keyword>
<comment type="caution">
    <text evidence="2">The sequence shown here is derived from an EMBL/GenBank/DDBJ whole genome shotgun (WGS) entry which is preliminary data.</text>
</comment>
<dbReference type="SUPFAM" id="SSF46785">
    <property type="entry name" value="Winged helix' DNA-binding domain"/>
    <property type="match status" value="1"/>
</dbReference>
<gene>
    <name evidence="2" type="ORF">KK083_07255</name>
</gene>
<evidence type="ECO:0000313" key="3">
    <source>
        <dbReference type="Proteomes" id="UP001319200"/>
    </source>
</evidence>
<dbReference type="PANTHER" id="PTHR33169">
    <property type="entry name" value="PADR-FAMILY TRANSCRIPTIONAL REGULATOR"/>
    <property type="match status" value="1"/>
</dbReference>
<name>A0AAP2DJI1_9BACT</name>
<reference evidence="2 3" key="1">
    <citation type="submission" date="2021-05" db="EMBL/GenBank/DDBJ databases">
        <title>A Polyphasic approach of four new species of the genus Ohtaekwangia: Ohtaekwangia histidinii sp. nov., Ohtaekwangia cretensis sp. nov., Ohtaekwangia indiensis sp. nov., Ohtaekwangia reichenbachii sp. nov. from diverse environment.</title>
        <authorList>
            <person name="Octaviana S."/>
        </authorList>
    </citation>
    <scope>NUCLEOTIDE SEQUENCE [LARGE SCALE GENOMIC DNA]</scope>
    <source>
        <strain evidence="2 3">PWU4</strain>
    </source>
</reference>
<evidence type="ECO:0000259" key="1">
    <source>
        <dbReference type="Pfam" id="PF03551"/>
    </source>
</evidence>
<evidence type="ECO:0000313" key="2">
    <source>
        <dbReference type="EMBL" id="MBT1696664.1"/>
    </source>
</evidence>
<accession>A0AAP2DJI1</accession>
<dbReference type="RefSeq" id="WP_254161992.1">
    <property type="nucleotide sequence ID" value="NZ_JAHESF010000005.1"/>
</dbReference>
<dbReference type="InterPro" id="IPR036390">
    <property type="entry name" value="WH_DNA-bd_sf"/>
</dbReference>
<dbReference type="Proteomes" id="UP001319200">
    <property type="component" value="Unassembled WGS sequence"/>
</dbReference>
<dbReference type="AlphaFoldDB" id="A0AAP2DJI1"/>
<proteinExistence type="predicted"/>
<dbReference type="PANTHER" id="PTHR33169:SF14">
    <property type="entry name" value="TRANSCRIPTIONAL REGULATOR RV3488"/>
    <property type="match status" value="1"/>
</dbReference>
<protein>
    <submittedName>
        <fullName evidence="2">PadR family transcriptional regulator</fullName>
    </submittedName>
</protein>
<dbReference type="InterPro" id="IPR052509">
    <property type="entry name" value="Metal_resp_DNA-bind_regulator"/>
</dbReference>
<dbReference type="Gene3D" id="1.10.10.10">
    <property type="entry name" value="Winged helix-like DNA-binding domain superfamily/Winged helix DNA-binding domain"/>
    <property type="match status" value="1"/>
</dbReference>
<feature type="domain" description="Transcription regulator PadR N-terminal" evidence="1">
    <location>
        <begin position="16"/>
        <end position="91"/>
    </location>
</feature>
<dbReference type="Pfam" id="PF03551">
    <property type="entry name" value="PadR"/>
    <property type="match status" value="1"/>
</dbReference>
<dbReference type="InterPro" id="IPR005149">
    <property type="entry name" value="Tscrpt_reg_PadR_N"/>
</dbReference>